<keyword evidence="4 6" id="KW-0472">Membrane</keyword>
<feature type="transmembrane region" description="Helical" evidence="6">
    <location>
        <begin position="205"/>
        <end position="222"/>
    </location>
</feature>
<evidence type="ECO:0000313" key="8">
    <source>
        <dbReference type="EMBL" id="SHE69386.1"/>
    </source>
</evidence>
<evidence type="ECO:0000256" key="5">
    <source>
        <dbReference type="PROSITE-ProRule" id="PRU00339"/>
    </source>
</evidence>
<dbReference type="Gene3D" id="1.25.40.10">
    <property type="entry name" value="Tetratricopeptide repeat domain"/>
    <property type="match status" value="1"/>
</dbReference>
<accession>A0A1M4VJW5</accession>
<dbReference type="InterPro" id="IPR007016">
    <property type="entry name" value="O-antigen_ligase-rel_domated"/>
</dbReference>
<evidence type="ECO:0000256" key="2">
    <source>
        <dbReference type="ARBA" id="ARBA00022692"/>
    </source>
</evidence>
<keyword evidence="2 6" id="KW-0812">Transmembrane</keyword>
<feature type="transmembrane region" description="Helical" evidence="6">
    <location>
        <begin position="21"/>
        <end position="44"/>
    </location>
</feature>
<dbReference type="PANTHER" id="PTHR37422">
    <property type="entry name" value="TEICHURONIC ACID BIOSYNTHESIS PROTEIN TUAE"/>
    <property type="match status" value="1"/>
</dbReference>
<feature type="transmembrane region" description="Helical" evidence="6">
    <location>
        <begin position="228"/>
        <end position="246"/>
    </location>
</feature>
<protein>
    <submittedName>
        <fullName evidence="8">O-antigen ligase</fullName>
    </submittedName>
</protein>
<feature type="transmembrane region" description="Helical" evidence="6">
    <location>
        <begin position="179"/>
        <end position="198"/>
    </location>
</feature>
<evidence type="ECO:0000313" key="9">
    <source>
        <dbReference type="Proteomes" id="UP000184148"/>
    </source>
</evidence>
<evidence type="ECO:0000256" key="4">
    <source>
        <dbReference type="ARBA" id="ARBA00023136"/>
    </source>
</evidence>
<feature type="repeat" description="TPR" evidence="5">
    <location>
        <begin position="592"/>
        <end position="625"/>
    </location>
</feature>
<reference evidence="9" key="1">
    <citation type="submission" date="2016-11" db="EMBL/GenBank/DDBJ databases">
        <authorList>
            <person name="Varghese N."/>
            <person name="Submissions S."/>
        </authorList>
    </citation>
    <scope>NUCLEOTIDE SEQUENCE [LARGE SCALE GENOMIC DNA]</scope>
    <source>
        <strain evidence="9">DSM 12395</strain>
    </source>
</reference>
<feature type="transmembrane region" description="Helical" evidence="6">
    <location>
        <begin position="139"/>
        <end position="159"/>
    </location>
</feature>
<feature type="transmembrane region" description="Helical" evidence="6">
    <location>
        <begin position="253"/>
        <end position="275"/>
    </location>
</feature>
<dbReference type="InterPro" id="IPR011990">
    <property type="entry name" value="TPR-like_helical_dom_sf"/>
</dbReference>
<feature type="transmembrane region" description="Helical" evidence="6">
    <location>
        <begin position="50"/>
        <end position="68"/>
    </location>
</feature>
<keyword evidence="3 6" id="KW-1133">Transmembrane helix</keyword>
<evidence type="ECO:0000256" key="3">
    <source>
        <dbReference type="ARBA" id="ARBA00022989"/>
    </source>
</evidence>
<dbReference type="AlphaFoldDB" id="A0A1M4VJW5"/>
<dbReference type="Pfam" id="PF04932">
    <property type="entry name" value="Wzy_C"/>
    <property type="match status" value="1"/>
</dbReference>
<dbReference type="InterPro" id="IPR051533">
    <property type="entry name" value="WaaL-like"/>
</dbReference>
<evidence type="ECO:0000256" key="6">
    <source>
        <dbReference type="SAM" id="Phobius"/>
    </source>
</evidence>
<organism evidence="8 9">
    <name type="scientific">Desulforamulus putei DSM 12395</name>
    <dbReference type="NCBI Taxonomy" id="1121429"/>
    <lineage>
        <taxon>Bacteria</taxon>
        <taxon>Bacillati</taxon>
        <taxon>Bacillota</taxon>
        <taxon>Clostridia</taxon>
        <taxon>Eubacteriales</taxon>
        <taxon>Peptococcaceae</taxon>
        <taxon>Desulforamulus</taxon>
    </lineage>
</organism>
<feature type="transmembrane region" description="Helical" evidence="6">
    <location>
        <begin position="281"/>
        <end position="305"/>
    </location>
</feature>
<dbReference type="GO" id="GO:0016874">
    <property type="term" value="F:ligase activity"/>
    <property type="evidence" value="ECO:0007669"/>
    <property type="project" value="UniProtKB-KW"/>
</dbReference>
<dbReference type="InterPro" id="IPR019734">
    <property type="entry name" value="TPR_rpt"/>
</dbReference>
<feature type="domain" description="O-antigen ligase-related" evidence="7">
    <location>
        <begin position="215"/>
        <end position="413"/>
    </location>
</feature>
<feature type="transmembrane region" description="Helical" evidence="6">
    <location>
        <begin position="317"/>
        <end position="337"/>
    </location>
</feature>
<dbReference type="STRING" id="1121429.SAMN02745133_00961"/>
<dbReference type="Pfam" id="PF13181">
    <property type="entry name" value="TPR_8"/>
    <property type="match status" value="1"/>
</dbReference>
<dbReference type="PROSITE" id="PS50005">
    <property type="entry name" value="TPR"/>
    <property type="match status" value="1"/>
</dbReference>
<feature type="transmembrane region" description="Helical" evidence="6">
    <location>
        <begin position="80"/>
        <end position="98"/>
    </location>
</feature>
<keyword evidence="9" id="KW-1185">Reference proteome</keyword>
<evidence type="ECO:0000259" key="7">
    <source>
        <dbReference type="Pfam" id="PF04932"/>
    </source>
</evidence>
<feature type="transmembrane region" description="Helical" evidence="6">
    <location>
        <begin position="463"/>
        <end position="480"/>
    </location>
</feature>
<keyword evidence="5" id="KW-0802">TPR repeat</keyword>
<feature type="transmembrane region" description="Helical" evidence="6">
    <location>
        <begin position="110"/>
        <end position="127"/>
    </location>
</feature>
<dbReference type="SUPFAM" id="SSF48452">
    <property type="entry name" value="TPR-like"/>
    <property type="match status" value="1"/>
</dbReference>
<proteinExistence type="predicted"/>
<feature type="transmembrane region" description="Helical" evidence="6">
    <location>
        <begin position="440"/>
        <end position="457"/>
    </location>
</feature>
<feature type="transmembrane region" description="Helical" evidence="6">
    <location>
        <begin position="407"/>
        <end position="428"/>
    </location>
</feature>
<keyword evidence="8" id="KW-0436">Ligase</keyword>
<dbReference type="GO" id="GO:0016020">
    <property type="term" value="C:membrane"/>
    <property type="evidence" value="ECO:0007669"/>
    <property type="project" value="UniProtKB-SubCell"/>
</dbReference>
<feature type="transmembrane region" description="Helical" evidence="6">
    <location>
        <begin position="501"/>
        <end position="522"/>
    </location>
</feature>
<sequence>MTAQIKKLKAKNIPVLDSGNVFEKAAFYGLCGLLFLSPFFRGLFFAQDQRVAVIFATIIFWLAALVQFQKKDKKFSFNFNLMDCLVLCLPVAYILSTFNAANYSLAIDEVIENLLYFLVFWSAVRLVTSTDRIEKVFTVIYLSAIGVSLAGLLTASGIIEIKDGFLTSDGGTIASTFQYKNSLASFLTAAIFIGSFLWVEKQSRLPKILLLAGNFLLMTVFFSTQSHGGYIVFAIYMVALWVLAPAQRRFPLIASHLILTTSGFAGSRIFLHYIADKSIASAWACILLGVCVLALGQWLLLKYVNREKEITISLKQLLTLLAAAGLLLAAVVGYYGVFQLLLEKLHMHGAMERLTMYQDGIKMILEKPFLGWGGGGWSEAYSLYQGYGYTARQTHSYFLQLAVETGLTGLFIALAIWVVFLSKAFAIYKTALQNEQRQSMAAALICSTLAIISHAVFDFDLSLAALTITMFTLMACLLSLDNHSNNQAVSKQGKGIHISPGYGLAASTIGTVVILIASLLLISSNNLTTAAVEAIRLGDGSKAIDLTEKAIAMNPLVSENYGIASQLYFALKEPEKAVSYAEKAVDMARYNPDRHLELSRVYLMAGQTEKAVAAAKKAVQLAPLKAVYYQGLSEVLISSAINALKEKNNQTAAKYFKQVSAIPQEMDEVLHSVAPDKKKLWLDIGAEPLAATDKMKLNLGIARLCTGDPEQAGMYINEAAKNPELQKETLVWQALLARRQGDETKVQALLQGTEKDNPQIKEQFDKLSKLIN</sequence>
<gene>
    <name evidence="8" type="ORF">SAMN02745133_00961</name>
</gene>
<comment type="subcellular location">
    <subcellularLocation>
        <location evidence="1">Membrane</location>
        <topology evidence="1">Multi-pass membrane protein</topology>
    </subcellularLocation>
</comment>
<dbReference type="OrthoDB" id="1808577at2"/>
<dbReference type="Proteomes" id="UP000184148">
    <property type="component" value="Unassembled WGS sequence"/>
</dbReference>
<dbReference type="EMBL" id="FQUY01000004">
    <property type="protein sequence ID" value="SHE69386.1"/>
    <property type="molecule type" value="Genomic_DNA"/>
</dbReference>
<evidence type="ECO:0000256" key="1">
    <source>
        <dbReference type="ARBA" id="ARBA00004141"/>
    </source>
</evidence>
<name>A0A1M4VJW5_9FIRM</name>
<dbReference type="PANTHER" id="PTHR37422:SF21">
    <property type="entry name" value="EXOQ-LIKE PROTEIN"/>
    <property type="match status" value="1"/>
</dbReference>